<sequence>MEILEMTARRTPTANLERLNRLMDEAGLDAVVLRSGQNFTYLSGVVYPGTLARHQDLSDSTRAVLLVWPRHGTPVIVANKTAAGLARRDAWVEQVVSYEGYVQSPYEKVAQVLQDAGLGSARVGLERDYVNVRDWELLRQHAPALQMTDCTAVMDRVRWVKTDEEVRMIRRAADLLDDVYQEVFERIRPGDTERKIHADMMATCLSKGFEWAHGILNSDKNTIPYAGESDLVIAAGDVIRTDYVAYLHGYPGHQSRNVVIGEPSAEQRRDYEINLDIYRTVIDRCRVGARVGDLYDYVMTEFQKNDWSYNSLLIGHGVGAWWHQQEPILRRGSDVLLEEGMVLALEPHKDHWHVQDMVLVGKGAPTLLSAKFNTDRPYIVPAKQPG</sequence>
<dbReference type="PANTHER" id="PTHR46112:SF2">
    <property type="entry name" value="XAA-PRO AMINOPEPTIDASE P-RELATED"/>
    <property type="match status" value="1"/>
</dbReference>
<dbReference type="SUPFAM" id="SSF53092">
    <property type="entry name" value="Creatinase/prolidase N-terminal domain"/>
    <property type="match status" value="1"/>
</dbReference>
<dbReference type="InterPro" id="IPR036005">
    <property type="entry name" value="Creatinase/aminopeptidase-like"/>
</dbReference>
<evidence type="ECO:0008006" key="5">
    <source>
        <dbReference type="Google" id="ProtNLM"/>
    </source>
</evidence>
<evidence type="ECO:0000259" key="2">
    <source>
        <dbReference type="Pfam" id="PF01321"/>
    </source>
</evidence>
<dbReference type="STRING" id="1416806.CAL12_07680"/>
<dbReference type="OrthoDB" id="9761809at2"/>
<dbReference type="AlphaFoldDB" id="A0A1W6YI38"/>
<dbReference type="InterPro" id="IPR050659">
    <property type="entry name" value="Peptidase_M24B"/>
</dbReference>
<protein>
    <recommendedName>
        <fullName evidence="5">Peptidase M24</fullName>
    </recommendedName>
</protein>
<evidence type="ECO:0000259" key="1">
    <source>
        <dbReference type="Pfam" id="PF00557"/>
    </source>
</evidence>
<dbReference type="Pfam" id="PF01321">
    <property type="entry name" value="Creatinase_N"/>
    <property type="match status" value="1"/>
</dbReference>
<dbReference type="InterPro" id="IPR029149">
    <property type="entry name" value="Creatin/AminoP/Spt16_N"/>
</dbReference>
<feature type="domain" description="Peptidase M24" evidence="1">
    <location>
        <begin position="168"/>
        <end position="360"/>
    </location>
</feature>
<dbReference type="SUPFAM" id="SSF55920">
    <property type="entry name" value="Creatinase/aminopeptidase"/>
    <property type="match status" value="1"/>
</dbReference>
<organism evidence="3 4">
    <name type="scientific">Bordetella genomosp. 8</name>
    <dbReference type="NCBI Taxonomy" id="1416806"/>
    <lineage>
        <taxon>Bacteria</taxon>
        <taxon>Pseudomonadati</taxon>
        <taxon>Pseudomonadota</taxon>
        <taxon>Betaproteobacteria</taxon>
        <taxon>Burkholderiales</taxon>
        <taxon>Alcaligenaceae</taxon>
        <taxon>Bordetella</taxon>
    </lineage>
</organism>
<dbReference type="Pfam" id="PF00557">
    <property type="entry name" value="Peptidase_M24"/>
    <property type="match status" value="1"/>
</dbReference>
<dbReference type="KEGG" id="bgv:CAL12_07680"/>
<dbReference type="Gene3D" id="3.90.230.10">
    <property type="entry name" value="Creatinase/methionine aminopeptidase superfamily"/>
    <property type="match status" value="1"/>
</dbReference>
<dbReference type="Gene3D" id="3.40.350.10">
    <property type="entry name" value="Creatinase/prolidase N-terminal domain"/>
    <property type="match status" value="1"/>
</dbReference>
<feature type="domain" description="Creatinase N-terminal" evidence="2">
    <location>
        <begin position="16"/>
        <end position="160"/>
    </location>
</feature>
<evidence type="ECO:0000313" key="4">
    <source>
        <dbReference type="Proteomes" id="UP000194151"/>
    </source>
</evidence>
<dbReference type="EMBL" id="CP021108">
    <property type="protein sequence ID" value="ARP80727.1"/>
    <property type="molecule type" value="Genomic_DNA"/>
</dbReference>
<dbReference type="Proteomes" id="UP000194151">
    <property type="component" value="Chromosome"/>
</dbReference>
<dbReference type="InterPro" id="IPR000994">
    <property type="entry name" value="Pept_M24"/>
</dbReference>
<name>A0A1W6YI38_9BORD</name>
<dbReference type="CDD" id="cd01066">
    <property type="entry name" value="APP_MetAP"/>
    <property type="match status" value="1"/>
</dbReference>
<proteinExistence type="predicted"/>
<evidence type="ECO:0000313" key="3">
    <source>
        <dbReference type="EMBL" id="ARP80727.1"/>
    </source>
</evidence>
<keyword evidence="4" id="KW-1185">Reference proteome</keyword>
<dbReference type="InterPro" id="IPR000587">
    <property type="entry name" value="Creatinase_N"/>
</dbReference>
<accession>A0A1W6YI38</accession>
<gene>
    <name evidence="3" type="ORF">CAL12_07680</name>
</gene>
<dbReference type="PANTHER" id="PTHR46112">
    <property type="entry name" value="AMINOPEPTIDASE"/>
    <property type="match status" value="1"/>
</dbReference>
<reference evidence="3 4" key="1">
    <citation type="submission" date="2017-05" db="EMBL/GenBank/DDBJ databases">
        <title>Complete and WGS of Bordetella genogroups.</title>
        <authorList>
            <person name="Spilker T."/>
            <person name="LiPuma J."/>
        </authorList>
    </citation>
    <scope>NUCLEOTIDE SEQUENCE [LARGE SCALE GENOMIC DNA]</scope>
    <source>
        <strain evidence="3 4">AU19157</strain>
    </source>
</reference>